<evidence type="ECO:0000256" key="1">
    <source>
        <dbReference type="SAM" id="MobiDB-lite"/>
    </source>
</evidence>
<comment type="caution">
    <text evidence="2">The sequence shown here is derived from an EMBL/GenBank/DDBJ whole genome shotgun (WGS) entry which is preliminary data.</text>
</comment>
<evidence type="ECO:0000313" key="3">
    <source>
        <dbReference type="Proteomes" id="UP000807469"/>
    </source>
</evidence>
<organism evidence="2 3">
    <name type="scientific">Pholiota conissans</name>
    <dbReference type="NCBI Taxonomy" id="109636"/>
    <lineage>
        <taxon>Eukaryota</taxon>
        <taxon>Fungi</taxon>
        <taxon>Dikarya</taxon>
        <taxon>Basidiomycota</taxon>
        <taxon>Agaricomycotina</taxon>
        <taxon>Agaricomycetes</taxon>
        <taxon>Agaricomycetidae</taxon>
        <taxon>Agaricales</taxon>
        <taxon>Agaricineae</taxon>
        <taxon>Strophariaceae</taxon>
        <taxon>Pholiota</taxon>
    </lineage>
</organism>
<accession>A0A9P5Z443</accession>
<evidence type="ECO:0000313" key="2">
    <source>
        <dbReference type="EMBL" id="KAF9479895.1"/>
    </source>
</evidence>
<proteinExistence type="predicted"/>
<name>A0A9P5Z443_9AGAR</name>
<keyword evidence="3" id="KW-1185">Reference proteome</keyword>
<gene>
    <name evidence="2" type="ORF">BDN70DRAFT_662340</name>
</gene>
<dbReference type="EMBL" id="MU155204">
    <property type="protein sequence ID" value="KAF9479895.1"/>
    <property type="molecule type" value="Genomic_DNA"/>
</dbReference>
<dbReference type="Proteomes" id="UP000807469">
    <property type="component" value="Unassembled WGS sequence"/>
</dbReference>
<reference evidence="2" key="1">
    <citation type="submission" date="2020-11" db="EMBL/GenBank/DDBJ databases">
        <authorList>
            <consortium name="DOE Joint Genome Institute"/>
            <person name="Ahrendt S."/>
            <person name="Riley R."/>
            <person name="Andreopoulos W."/>
            <person name="Labutti K."/>
            <person name="Pangilinan J."/>
            <person name="Ruiz-Duenas F.J."/>
            <person name="Barrasa J.M."/>
            <person name="Sanchez-Garcia M."/>
            <person name="Camarero S."/>
            <person name="Miyauchi S."/>
            <person name="Serrano A."/>
            <person name="Linde D."/>
            <person name="Babiker R."/>
            <person name="Drula E."/>
            <person name="Ayuso-Fernandez I."/>
            <person name="Pacheco R."/>
            <person name="Padilla G."/>
            <person name="Ferreira P."/>
            <person name="Barriuso J."/>
            <person name="Kellner H."/>
            <person name="Castanera R."/>
            <person name="Alfaro M."/>
            <person name="Ramirez L."/>
            <person name="Pisabarro A.G."/>
            <person name="Kuo A."/>
            <person name="Tritt A."/>
            <person name="Lipzen A."/>
            <person name="He G."/>
            <person name="Yan M."/>
            <person name="Ng V."/>
            <person name="Cullen D."/>
            <person name="Martin F."/>
            <person name="Rosso M.-N."/>
            <person name="Henrissat B."/>
            <person name="Hibbett D."/>
            <person name="Martinez A.T."/>
            <person name="Grigoriev I.V."/>
        </authorList>
    </citation>
    <scope>NUCLEOTIDE SEQUENCE</scope>
    <source>
        <strain evidence="2">CIRM-BRFM 674</strain>
    </source>
</reference>
<sequence>MAPKTVDSKCITDSVAFILILIVPTSVISVRSESFSTVARDLITRLPRRTFGCIEQTGMYYDAERMKATSQMRPDHPPHVEFRTDLEI</sequence>
<protein>
    <submittedName>
        <fullName evidence="2">Uncharacterized protein</fullName>
    </submittedName>
</protein>
<dbReference type="AlphaFoldDB" id="A0A9P5Z443"/>
<feature type="region of interest" description="Disordered" evidence="1">
    <location>
        <begin position="67"/>
        <end position="88"/>
    </location>
</feature>